<feature type="region of interest" description="Disordered" evidence="1">
    <location>
        <begin position="1"/>
        <end position="22"/>
    </location>
</feature>
<feature type="compositionally biased region" description="Basic and acidic residues" evidence="1">
    <location>
        <begin position="202"/>
        <end position="225"/>
    </location>
</feature>
<feature type="compositionally biased region" description="Basic residues" evidence="1">
    <location>
        <begin position="44"/>
        <end position="53"/>
    </location>
</feature>
<accession>A0AAJ0D9G9</accession>
<evidence type="ECO:0000313" key="2">
    <source>
        <dbReference type="EMBL" id="KAK3045667.1"/>
    </source>
</evidence>
<gene>
    <name evidence="2" type="ORF">LTR09_012777</name>
</gene>
<feature type="region of interest" description="Disordered" evidence="1">
    <location>
        <begin position="125"/>
        <end position="144"/>
    </location>
</feature>
<keyword evidence="3" id="KW-1185">Reference proteome</keyword>
<name>A0AAJ0D9G9_9PEZI</name>
<dbReference type="AlphaFoldDB" id="A0AAJ0D9G9"/>
<protein>
    <submittedName>
        <fullName evidence="2">Uncharacterized protein</fullName>
    </submittedName>
</protein>
<feature type="region of interest" description="Disordered" evidence="1">
    <location>
        <begin position="185"/>
        <end position="242"/>
    </location>
</feature>
<comment type="caution">
    <text evidence="2">The sequence shown here is derived from an EMBL/GenBank/DDBJ whole genome shotgun (WGS) entry which is preliminary data.</text>
</comment>
<reference evidence="2" key="1">
    <citation type="submission" date="2023-04" db="EMBL/GenBank/DDBJ databases">
        <title>Black Yeasts Isolated from many extreme environments.</title>
        <authorList>
            <person name="Coleine C."/>
            <person name="Stajich J.E."/>
            <person name="Selbmann L."/>
        </authorList>
    </citation>
    <scope>NUCLEOTIDE SEQUENCE</scope>
    <source>
        <strain evidence="2">CCFEE 5312</strain>
    </source>
</reference>
<dbReference type="EMBL" id="JAWDJX010000175">
    <property type="protein sequence ID" value="KAK3045667.1"/>
    <property type="molecule type" value="Genomic_DNA"/>
</dbReference>
<organism evidence="2 3">
    <name type="scientific">Extremus antarcticus</name>
    <dbReference type="NCBI Taxonomy" id="702011"/>
    <lineage>
        <taxon>Eukaryota</taxon>
        <taxon>Fungi</taxon>
        <taxon>Dikarya</taxon>
        <taxon>Ascomycota</taxon>
        <taxon>Pezizomycotina</taxon>
        <taxon>Dothideomycetes</taxon>
        <taxon>Dothideomycetidae</taxon>
        <taxon>Mycosphaerellales</taxon>
        <taxon>Extremaceae</taxon>
        <taxon>Extremus</taxon>
    </lineage>
</organism>
<proteinExistence type="predicted"/>
<feature type="region of interest" description="Disordered" evidence="1">
    <location>
        <begin position="39"/>
        <end position="92"/>
    </location>
</feature>
<sequence>MESKLPLARRSRPTSYSIQELEPDSRQLTYEDMFTALVPEPAKRKGTPKKPRVSVRPSLSGQAYLDQVLFQSRTKPLPPLPVDRKLDDSDKSERGKKFDLTFCRNALRRWKQLKTVGESFPKAVEKRQRDSSIESSASKASDIPKKDIKRPCRYCAQPYKMTPWSTKSTSAANCRSLMYGDLAEIPTMQRNPLGSRTTSPGRSKETASKKSDVEMFPRRGEDRMPPKTSKTNRLKLEGSDGKNEVTREQWEFLWNQYQQLSRVLQEALKQRTAELA</sequence>
<evidence type="ECO:0000256" key="1">
    <source>
        <dbReference type="SAM" id="MobiDB-lite"/>
    </source>
</evidence>
<feature type="compositionally biased region" description="Polar residues" evidence="1">
    <location>
        <begin position="188"/>
        <end position="201"/>
    </location>
</feature>
<dbReference type="Proteomes" id="UP001271007">
    <property type="component" value="Unassembled WGS sequence"/>
</dbReference>
<feature type="compositionally biased region" description="Basic and acidic residues" evidence="1">
    <location>
        <begin position="82"/>
        <end position="92"/>
    </location>
</feature>
<evidence type="ECO:0000313" key="3">
    <source>
        <dbReference type="Proteomes" id="UP001271007"/>
    </source>
</evidence>